<dbReference type="PANTHER" id="PTHR22916">
    <property type="entry name" value="GLYCOSYLTRANSFERASE"/>
    <property type="match status" value="1"/>
</dbReference>
<dbReference type="Gene3D" id="3.90.550.10">
    <property type="entry name" value="Spore Coat Polysaccharide Biosynthesis Protein SpsA, Chain A"/>
    <property type="match status" value="1"/>
</dbReference>
<dbReference type="PANTHER" id="PTHR22916:SF3">
    <property type="entry name" value="UDP-GLCNAC:BETAGAL BETA-1,3-N-ACETYLGLUCOSAMINYLTRANSFERASE-LIKE PROTEIN 1"/>
    <property type="match status" value="1"/>
</dbReference>
<dbReference type="eggNOG" id="COG1215">
    <property type="taxonomic scope" value="Bacteria"/>
</dbReference>
<reference evidence="2 3" key="1">
    <citation type="journal article" date="2014" name="Acta Crystallogr. D">
        <title>Structure-based characterization and antifreeze properties of a hyperactive ice-binding protein from the Antarctic bacterium Flavobacterium frigoris PS1.</title>
        <authorList>
            <person name="Do H."/>
            <person name="Kim S.J."/>
            <person name="Kim H.J."/>
            <person name="Lee J.H."/>
        </authorList>
    </citation>
    <scope>NUCLEOTIDE SEQUENCE [LARGE SCALE GENOMIC DNA]</scope>
    <source>
        <strain evidence="2 3">PS1</strain>
    </source>
</reference>
<protein>
    <submittedName>
        <fullName evidence="2">Glycosyl transferase, group 1/2 family protein</fullName>
    </submittedName>
</protein>
<evidence type="ECO:0000313" key="3">
    <source>
        <dbReference type="Proteomes" id="UP000005566"/>
    </source>
</evidence>
<dbReference type="Proteomes" id="UP000005566">
    <property type="component" value="Unassembled WGS sequence"/>
</dbReference>
<dbReference type="PATRIC" id="fig|1086011.3.peg.1708"/>
<dbReference type="GO" id="GO:0016758">
    <property type="term" value="F:hexosyltransferase activity"/>
    <property type="evidence" value="ECO:0007669"/>
    <property type="project" value="UniProtKB-ARBA"/>
</dbReference>
<organism evidence="2 3">
    <name type="scientific">Flavobacterium frigoris (strain PS1)</name>
    <dbReference type="NCBI Taxonomy" id="1086011"/>
    <lineage>
        <taxon>Bacteria</taxon>
        <taxon>Pseudomonadati</taxon>
        <taxon>Bacteroidota</taxon>
        <taxon>Flavobacteriia</taxon>
        <taxon>Flavobacteriales</taxon>
        <taxon>Flavobacteriaceae</taxon>
        <taxon>Flavobacterium</taxon>
    </lineage>
</organism>
<sequence length="308" mass="35406">MIYFSVIIPLFNKEKFIEATLRSVLEQSLTNFEIIIINDGSTDSSAEIIKKFTNPRIRYFSKENEGVSAARNFGIEQAQGKFIAFLDADDYWYPGFLEEMFNNMKKYPAQKVFSAAIEIETHKSVFPAQYSITKTNDSEIVNYFSASSKETVICTSCAVFNKSIFEEIGNFDTQIKSGQDTDLWIRIGLVYPVVFSWKILARYVYDENSLSKNINHLHSKVDFTKFKELEKTNPMLKKFLDLNRFSMAIKFKLSGNKVAYENYYAAIDLNSLEIKKRILLLLPATLLHQLIRFKTVLAESGFGSSVFK</sequence>
<dbReference type="InterPro" id="IPR001173">
    <property type="entry name" value="Glyco_trans_2-like"/>
</dbReference>
<evidence type="ECO:0000259" key="1">
    <source>
        <dbReference type="Pfam" id="PF00535"/>
    </source>
</evidence>
<dbReference type="SUPFAM" id="SSF53448">
    <property type="entry name" value="Nucleotide-diphospho-sugar transferases"/>
    <property type="match status" value="1"/>
</dbReference>
<keyword evidence="3" id="KW-1185">Reference proteome</keyword>
<evidence type="ECO:0000313" key="2">
    <source>
        <dbReference type="EMBL" id="EIA08981.1"/>
    </source>
</evidence>
<accession>H7FRJ8</accession>
<dbReference type="RefSeq" id="WP_007137924.1">
    <property type="nucleotide sequence ID" value="NZ_AHKF01000017.1"/>
</dbReference>
<keyword evidence="2" id="KW-0808">Transferase</keyword>
<proteinExistence type="predicted"/>
<dbReference type="AlphaFoldDB" id="H7FRJ8"/>
<dbReference type="EMBL" id="AHKF01000017">
    <property type="protein sequence ID" value="EIA08981.1"/>
    <property type="molecule type" value="Genomic_DNA"/>
</dbReference>
<dbReference type="InterPro" id="IPR029044">
    <property type="entry name" value="Nucleotide-diphossugar_trans"/>
</dbReference>
<dbReference type="CDD" id="cd00761">
    <property type="entry name" value="Glyco_tranf_GTA_type"/>
    <property type="match status" value="1"/>
</dbReference>
<name>H7FRJ8_FLAFP</name>
<dbReference type="Pfam" id="PF00535">
    <property type="entry name" value="Glycos_transf_2"/>
    <property type="match status" value="1"/>
</dbReference>
<dbReference type="STRING" id="1086011.HJ01_01747"/>
<comment type="caution">
    <text evidence="2">The sequence shown here is derived from an EMBL/GenBank/DDBJ whole genome shotgun (WGS) entry which is preliminary data.</text>
</comment>
<gene>
    <name evidence="2" type="ORF">HJ01_01747</name>
</gene>
<feature type="domain" description="Glycosyltransferase 2-like" evidence="1">
    <location>
        <begin position="5"/>
        <end position="169"/>
    </location>
</feature>
<dbReference type="OrthoDB" id="6307329at2"/>